<gene>
    <name evidence="4 6" type="primary">recO</name>
    <name evidence="6" type="ORF">H9777_05500</name>
</gene>
<organism evidence="6 7">
    <name type="scientific">Candidatus Phocaeicola faecigallinarum</name>
    <dbReference type="NCBI Taxonomy" id="2838732"/>
    <lineage>
        <taxon>Bacteria</taxon>
        <taxon>Pseudomonadati</taxon>
        <taxon>Bacteroidota</taxon>
        <taxon>Bacteroidia</taxon>
        <taxon>Bacteroidales</taxon>
        <taxon>Bacteroidaceae</taxon>
        <taxon>Phocaeicola</taxon>
    </lineage>
</organism>
<evidence type="ECO:0000259" key="5">
    <source>
        <dbReference type="Pfam" id="PF11967"/>
    </source>
</evidence>
<keyword evidence="2 4" id="KW-0233">DNA recombination</keyword>
<dbReference type="NCBIfam" id="TIGR00613">
    <property type="entry name" value="reco"/>
    <property type="match status" value="1"/>
</dbReference>
<dbReference type="HAMAP" id="MF_00201">
    <property type="entry name" value="RecO"/>
    <property type="match status" value="1"/>
</dbReference>
<dbReference type="Gene3D" id="2.40.50.140">
    <property type="entry name" value="Nucleic acid-binding proteins"/>
    <property type="match status" value="1"/>
</dbReference>
<comment type="function">
    <text evidence="4">Involved in DNA repair and RecF pathway recombination.</text>
</comment>
<evidence type="ECO:0000256" key="3">
    <source>
        <dbReference type="ARBA" id="ARBA00023204"/>
    </source>
</evidence>
<comment type="caution">
    <text evidence="6">The sequence shown here is derived from an EMBL/GenBank/DDBJ whole genome shotgun (WGS) entry which is preliminary data.</text>
</comment>
<reference evidence="6" key="2">
    <citation type="submission" date="2021-04" db="EMBL/GenBank/DDBJ databases">
        <authorList>
            <person name="Gilroy R."/>
        </authorList>
    </citation>
    <scope>NUCLEOTIDE SEQUENCE</scope>
    <source>
        <strain evidence="6">G4-2901</strain>
    </source>
</reference>
<evidence type="ECO:0000256" key="2">
    <source>
        <dbReference type="ARBA" id="ARBA00023172"/>
    </source>
</evidence>
<keyword evidence="1 4" id="KW-0227">DNA damage</keyword>
<reference evidence="6" key="1">
    <citation type="journal article" date="2021" name="PeerJ">
        <title>Extensive microbial diversity within the chicken gut microbiome revealed by metagenomics and culture.</title>
        <authorList>
            <person name="Gilroy R."/>
            <person name="Ravi A."/>
            <person name="Getino M."/>
            <person name="Pursley I."/>
            <person name="Horton D.L."/>
            <person name="Alikhan N.F."/>
            <person name="Baker D."/>
            <person name="Gharbi K."/>
            <person name="Hall N."/>
            <person name="Watson M."/>
            <person name="Adriaenssens E.M."/>
            <person name="Foster-Nyarko E."/>
            <person name="Jarju S."/>
            <person name="Secka A."/>
            <person name="Antonio M."/>
            <person name="Oren A."/>
            <person name="Chaudhuri R.R."/>
            <person name="La Ragione R."/>
            <person name="Hildebrand F."/>
            <person name="Pallen M.J."/>
        </authorList>
    </citation>
    <scope>NUCLEOTIDE SEQUENCE</scope>
    <source>
        <strain evidence="6">G4-2901</strain>
    </source>
</reference>
<dbReference type="GO" id="GO:0043590">
    <property type="term" value="C:bacterial nucleoid"/>
    <property type="evidence" value="ECO:0007669"/>
    <property type="project" value="TreeGrafter"/>
</dbReference>
<keyword evidence="3 4" id="KW-0234">DNA repair</keyword>
<dbReference type="SUPFAM" id="SSF57863">
    <property type="entry name" value="ArfGap/RecO-like zinc finger"/>
    <property type="match status" value="1"/>
</dbReference>
<dbReference type="PANTHER" id="PTHR33991">
    <property type="entry name" value="DNA REPAIR PROTEIN RECO"/>
    <property type="match status" value="1"/>
</dbReference>
<evidence type="ECO:0000256" key="4">
    <source>
        <dbReference type="HAMAP-Rule" id="MF_00201"/>
    </source>
</evidence>
<dbReference type="Pfam" id="PF11967">
    <property type="entry name" value="RecO_N"/>
    <property type="match status" value="1"/>
</dbReference>
<dbReference type="PANTHER" id="PTHR33991:SF1">
    <property type="entry name" value="DNA REPAIR PROTEIN RECO"/>
    <property type="match status" value="1"/>
</dbReference>
<dbReference type="InterPro" id="IPR037278">
    <property type="entry name" value="ARFGAP/RecO"/>
</dbReference>
<evidence type="ECO:0000256" key="1">
    <source>
        <dbReference type="ARBA" id="ARBA00022763"/>
    </source>
</evidence>
<proteinExistence type="inferred from homology"/>
<dbReference type="AlphaFoldDB" id="A0A948TB51"/>
<feature type="domain" description="DNA replication/recombination mediator RecO N-terminal" evidence="5">
    <location>
        <begin position="1"/>
        <end position="79"/>
    </location>
</feature>
<dbReference type="Proteomes" id="UP000783796">
    <property type="component" value="Unassembled WGS sequence"/>
</dbReference>
<dbReference type="GO" id="GO:0006310">
    <property type="term" value="P:DNA recombination"/>
    <property type="evidence" value="ECO:0007669"/>
    <property type="project" value="UniProtKB-UniRule"/>
</dbReference>
<dbReference type="InterPro" id="IPR022572">
    <property type="entry name" value="DNA_rep/recomb_RecO_N"/>
</dbReference>
<evidence type="ECO:0000313" key="7">
    <source>
        <dbReference type="Proteomes" id="UP000783796"/>
    </source>
</evidence>
<dbReference type="Pfam" id="PF02565">
    <property type="entry name" value="RecO_C"/>
    <property type="match status" value="1"/>
</dbReference>
<evidence type="ECO:0000313" key="6">
    <source>
        <dbReference type="EMBL" id="MBU3837760.1"/>
    </source>
</evidence>
<dbReference type="SUPFAM" id="SSF50249">
    <property type="entry name" value="Nucleic acid-binding proteins"/>
    <property type="match status" value="1"/>
</dbReference>
<dbReference type="InterPro" id="IPR012340">
    <property type="entry name" value="NA-bd_OB-fold"/>
</dbReference>
<comment type="similarity">
    <text evidence="4">Belongs to the RecO family.</text>
</comment>
<dbReference type="InterPro" id="IPR003717">
    <property type="entry name" value="RecO"/>
</dbReference>
<sequence length="241" mass="28343">MLQRYKGIVLCSFKYNDTKNIAHVFTRENGRMSFLVSASRSKKQGAISLLFQPLAMVELEADIRPRSSLHPVREARLWHVFGSLPYNPYKSGIAMFLSEFLFRVLKEEGRDEALFSYLSGSVMWLDACEKSFSNFHLVFLIRLSRFLGLYPNTEDYAEGAYFDLMNACFTMEKPFHGMFLHPEESARIVNLMRMKYDNMHLFAMNRMERNRCLDIINEYYRLHLPDFPELKSLPVLQELFI</sequence>
<protein>
    <recommendedName>
        <fullName evidence="4">DNA repair protein RecO</fullName>
    </recommendedName>
    <alternativeName>
        <fullName evidence="4">Recombination protein O</fullName>
    </alternativeName>
</protein>
<dbReference type="EMBL" id="JAHLFW010000048">
    <property type="protein sequence ID" value="MBU3837760.1"/>
    <property type="molecule type" value="Genomic_DNA"/>
</dbReference>
<dbReference type="GO" id="GO:0006302">
    <property type="term" value="P:double-strand break repair"/>
    <property type="evidence" value="ECO:0007669"/>
    <property type="project" value="TreeGrafter"/>
</dbReference>
<accession>A0A948TB51</accession>
<name>A0A948TB51_9BACT</name>